<evidence type="ECO:0000256" key="1">
    <source>
        <dbReference type="SAM" id="MobiDB-lite"/>
    </source>
</evidence>
<feature type="compositionally biased region" description="Low complexity" evidence="1">
    <location>
        <begin position="90"/>
        <end position="106"/>
    </location>
</feature>
<dbReference type="GeneID" id="39601769"/>
<evidence type="ECO:0000313" key="2">
    <source>
        <dbReference type="EMBL" id="RWQ99935.1"/>
    </source>
</evidence>
<feature type="region of interest" description="Disordered" evidence="1">
    <location>
        <begin position="167"/>
        <end position="191"/>
    </location>
</feature>
<dbReference type="STRING" id="264951.A0A443I7H5"/>
<dbReference type="VEuPathDB" id="FungiDB:C8Q69DRAFT_503442"/>
<feature type="region of interest" description="Disordered" evidence="1">
    <location>
        <begin position="311"/>
        <end position="370"/>
    </location>
</feature>
<feature type="region of interest" description="Disordered" evidence="1">
    <location>
        <begin position="74"/>
        <end position="106"/>
    </location>
</feature>
<gene>
    <name evidence="2" type="ORF">C8Q69DRAFT_503442</name>
</gene>
<feature type="compositionally biased region" description="Basic residues" evidence="1">
    <location>
        <begin position="329"/>
        <end position="338"/>
    </location>
</feature>
<evidence type="ECO:0000313" key="3">
    <source>
        <dbReference type="Proteomes" id="UP000283841"/>
    </source>
</evidence>
<comment type="caution">
    <text evidence="2">The sequence shown here is derived from an EMBL/GenBank/DDBJ whole genome shotgun (WGS) entry which is preliminary data.</text>
</comment>
<name>A0A443I7H5_BYSSP</name>
<dbReference type="Proteomes" id="UP000283841">
    <property type="component" value="Unassembled WGS sequence"/>
</dbReference>
<protein>
    <submittedName>
        <fullName evidence="2">Uncharacterized protein</fullName>
    </submittedName>
</protein>
<dbReference type="EMBL" id="RCNU01000001">
    <property type="protein sequence ID" value="RWQ99935.1"/>
    <property type="molecule type" value="Genomic_DNA"/>
</dbReference>
<keyword evidence="3" id="KW-1185">Reference proteome</keyword>
<feature type="compositionally biased region" description="Basic and acidic residues" evidence="1">
    <location>
        <begin position="181"/>
        <end position="190"/>
    </location>
</feature>
<dbReference type="RefSeq" id="XP_028489580.1">
    <property type="nucleotide sequence ID" value="XM_028632492.1"/>
</dbReference>
<accession>A0A443I7H5</accession>
<reference evidence="2 3" key="1">
    <citation type="journal article" date="2018" name="Front. Microbiol.">
        <title>Genomic and genetic insights into a cosmopolitan fungus, Paecilomyces variotii (Eurotiales).</title>
        <authorList>
            <person name="Urquhart A.S."/>
            <person name="Mondo S.J."/>
            <person name="Makela M.R."/>
            <person name="Hane J.K."/>
            <person name="Wiebenga A."/>
            <person name="He G."/>
            <person name="Mihaltcheva S."/>
            <person name="Pangilinan J."/>
            <person name="Lipzen A."/>
            <person name="Barry K."/>
            <person name="de Vries R.P."/>
            <person name="Grigoriev I.V."/>
            <person name="Idnurm A."/>
        </authorList>
    </citation>
    <scope>NUCLEOTIDE SEQUENCE [LARGE SCALE GENOMIC DNA]</scope>
    <source>
        <strain evidence="2 3">CBS 101075</strain>
    </source>
</reference>
<proteinExistence type="predicted"/>
<feature type="compositionally biased region" description="Polar residues" evidence="1">
    <location>
        <begin position="463"/>
        <end position="482"/>
    </location>
</feature>
<organism evidence="2 3">
    <name type="scientific">Byssochlamys spectabilis</name>
    <name type="common">Paecilomyces variotii</name>
    <dbReference type="NCBI Taxonomy" id="264951"/>
    <lineage>
        <taxon>Eukaryota</taxon>
        <taxon>Fungi</taxon>
        <taxon>Dikarya</taxon>
        <taxon>Ascomycota</taxon>
        <taxon>Pezizomycotina</taxon>
        <taxon>Eurotiomycetes</taxon>
        <taxon>Eurotiomycetidae</taxon>
        <taxon>Eurotiales</taxon>
        <taxon>Thermoascaceae</taxon>
        <taxon>Paecilomyces</taxon>
    </lineage>
</organism>
<dbReference type="AlphaFoldDB" id="A0A443I7H5"/>
<sequence length="607" mass="68099">MDPDALWCNICPKQPRFSDVSHLLTHVSSKAHLSHYFKLQVRSHQEPHAGHMLEQYDRWYKVNNLAKLLSDRMASKEARKNKTHGRSLPTTSTSTKRATTRKSSSAKANTFVTQNFLPDFLDPRLSQSCFDNASGIRDQPSSTGYNASRSNEITDIRTQHWPVCPVVPAESPTRVGSGPWKIERESHSGDESVSVLHATPPWSDGLDAPRGQMPLSFPRSAGSDPFVDDDQTYGYLDDNEDERERVDEMARLKGVLWPGMDIFDSATEQMRRKRNQKKDGSILKMMEKTSESIEPTEMVFSPTGILRKERFISGNVDDSSPLKGETPIPKRRAVRPKRGPLSQSDPNAASRYPYDRQRAKKRSNYGRDHSLEELSRQALPLLENPGGSRPFGNHGSYYSSLVDDESDLRLTLGSFDEKPRGGFRVFADEWRPFKNAAKDQFRDGDPPSLPSQHRHQSGAAGHLQSSITNKGYSTAAPSSSHRYMTEKENIEPILNCQGRIDPLISWHASWTKQQYEEDRYLSQYFYGDSSNHVDFGTFGGNDLSGYSSNPLASSYQHFPLNDDKTFAAIASSASSTPKIKRAVSTDSTISEMGQDDVGRLYLDGCSD</sequence>
<feature type="region of interest" description="Disordered" evidence="1">
    <location>
        <begin position="437"/>
        <end position="482"/>
    </location>
</feature>